<evidence type="ECO:0000313" key="2">
    <source>
        <dbReference type="EMBL" id="OAF68022.1"/>
    </source>
</evidence>
<evidence type="ECO:0000259" key="1">
    <source>
        <dbReference type="PROSITE" id="PS51886"/>
    </source>
</evidence>
<dbReference type="PANTHER" id="PTHR23354">
    <property type="entry name" value="NUCLEOLAR PROTEIN 7/ESTROGEN RECEPTOR COACTIVATOR-RELATED"/>
    <property type="match status" value="1"/>
</dbReference>
<dbReference type="Pfam" id="PF07534">
    <property type="entry name" value="TLD"/>
    <property type="match status" value="1"/>
</dbReference>
<accession>A0A177B2S1</accession>
<organism evidence="2 3">
    <name type="scientific">Intoshia linei</name>
    <dbReference type="NCBI Taxonomy" id="1819745"/>
    <lineage>
        <taxon>Eukaryota</taxon>
        <taxon>Metazoa</taxon>
        <taxon>Spiralia</taxon>
        <taxon>Lophotrochozoa</taxon>
        <taxon>Mesozoa</taxon>
        <taxon>Orthonectida</taxon>
        <taxon>Rhopaluridae</taxon>
        <taxon>Intoshia</taxon>
    </lineage>
</organism>
<dbReference type="InterPro" id="IPR006571">
    <property type="entry name" value="TLDc_dom"/>
</dbReference>
<feature type="domain" description="TLDc" evidence="1">
    <location>
        <begin position="14"/>
        <end position="190"/>
    </location>
</feature>
<reference evidence="2 3" key="1">
    <citation type="submission" date="2016-04" db="EMBL/GenBank/DDBJ databases">
        <title>The genome of Intoshia linei affirms orthonectids as highly simplified spiralians.</title>
        <authorList>
            <person name="Mikhailov K.V."/>
            <person name="Slusarev G.S."/>
            <person name="Nikitin M.A."/>
            <person name="Logacheva M.D."/>
            <person name="Penin A."/>
            <person name="Aleoshin V."/>
            <person name="Panchin Y.V."/>
        </authorList>
    </citation>
    <scope>NUCLEOTIDE SEQUENCE [LARGE SCALE GENOMIC DNA]</scope>
    <source>
        <strain evidence="2">Intl2013</strain>
        <tissue evidence="2">Whole animal</tissue>
    </source>
</reference>
<proteinExistence type="predicted"/>
<dbReference type="AlphaFoldDB" id="A0A177B2S1"/>
<evidence type="ECO:0000313" key="3">
    <source>
        <dbReference type="Proteomes" id="UP000078046"/>
    </source>
</evidence>
<comment type="caution">
    <text evidence="2">The sequence shown here is derived from an EMBL/GenBank/DDBJ whole genome shotgun (WGS) entry which is preliminary data.</text>
</comment>
<dbReference type="EMBL" id="LWCA01000529">
    <property type="protein sequence ID" value="OAF68022.1"/>
    <property type="molecule type" value="Genomic_DNA"/>
</dbReference>
<dbReference type="SMART" id="SM00584">
    <property type="entry name" value="TLDc"/>
    <property type="match status" value="1"/>
</dbReference>
<dbReference type="OrthoDB" id="10065050at2759"/>
<dbReference type="PROSITE" id="PS51886">
    <property type="entry name" value="TLDC"/>
    <property type="match status" value="1"/>
</dbReference>
<gene>
    <name evidence="2" type="ORF">A3Q56_04240</name>
</gene>
<name>A0A177B2S1_9BILA</name>
<sequence length="190" mass="21436">MEDFLNYTDAAKSHILTLEMWNNLYNTFIATVKIKLPILLFSSRDDGFSFLTFYRKVANYTYTILLVSTSDSQIFGALCSQDWNKRIPTNKRKFSYFGNGETFVFKMTENKMSVYGWTEKKKDGVDSFIYGDDTTIIVGGGTTGAIRFVNGDLSKGYTAHSETFGNEPLITSSTEISEFTTGILECYGMS</sequence>
<protein>
    <recommendedName>
        <fullName evidence="1">TLDc domain-containing protein</fullName>
    </recommendedName>
</protein>
<dbReference type="PANTHER" id="PTHR23354:SF122">
    <property type="entry name" value="GTPASE-ACTIVATING PROTEIN SKYWALKER"/>
    <property type="match status" value="1"/>
</dbReference>
<keyword evidence="3" id="KW-1185">Reference proteome</keyword>
<dbReference type="Proteomes" id="UP000078046">
    <property type="component" value="Unassembled WGS sequence"/>
</dbReference>